<dbReference type="GO" id="GO:0005524">
    <property type="term" value="F:ATP binding"/>
    <property type="evidence" value="ECO:0007669"/>
    <property type="project" value="UniProtKB-KW"/>
</dbReference>
<feature type="domain" description="Endonuclease GajA/Old nuclease/RecF-like AAA" evidence="1">
    <location>
        <begin position="2"/>
        <end position="40"/>
    </location>
</feature>
<dbReference type="Gene3D" id="3.40.50.300">
    <property type="entry name" value="P-loop containing nucleotide triphosphate hydrolases"/>
    <property type="match status" value="1"/>
</dbReference>
<proteinExistence type="predicted"/>
<accession>A0A7J2U4U3</accession>
<dbReference type="GO" id="GO:0000731">
    <property type="term" value="P:DNA synthesis involved in DNA repair"/>
    <property type="evidence" value="ECO:0007669"/>
    <property type="project" value="TreeGrafter"/>
</dbReference>
<dbReference type="InterPro" id="IPR027417">
    <property type="entry name" value="P-loop_NTPase"/>
</dbReference>
<dbReference type="Pfam" id="PF13175">
    <property type="entry name" value="AAA_15"/>
    <property type="match status" value="1"/>
</dbReference>
<sequence length="319" mass="35928">MRIAIENFKSLKRIEMELADATVLIGAPASGKSNILDAIAFAGYFHRFRVLGEEYGNDVHFLEPLMSIARFSDPRNLFPFYDISQDIAISVTGEANVRCVARFEHGSVEVYINGVEVPWNIGTSPAVARTEVVDAVKSANVLFEARLYSYDRYGLGIQSCGTKSCGFGYIVSNAVYARQYPVYILSDLGWNATHILLQSPRVVSDINREFAEGFNEKVEIRVLRSGEARIFDKEYEMPYDALSDGILRTLYILLALNSAINYAKVHGLEKRLAILLEGPESHIFPFLLRLLIDYIKRVLQKSIHCDIIVQPIVANSYMR</sequence>
<keyword evidence="2" id="KW-0067">ATP-binding</keyword>
<evidence type="ECO:0000259" key="1">
    <source>
        <dbReference type="Pfam" id="PF13175"/>
    </source>
</evidence>
<dbReference type="EMBL" id="DSEU01000047">
    <property type="protein sequence ID" value="HEM67347.1"/>
    <property type="molecule type" value="Genomic_DNA"/>
</dbReference>
<dbReference type="PANTHER" id="PTHR32182:SF0">
    <property type="entry name" value="DNA REPLICATION AND REPAIR PROTEIN RECF"/>
    <property type="match status" value="1"/>
</dbReference>
<evidence type="ECO:0000313" key="2">
    <source>
        <dbReference type="EMBL" id="HEM67347.1"/>
    </source>
</evidence>
<dbReference type="AlphaFoldDB" id="A0A7J2U4U3"/>
<dbReference type="GO" id="GO:0006302">
    <property type="term" value="P:double-strand break repair"/>
    <property type="evidence" value="ECO:0007669"/>
    <property type="project" value="TreeGrafter"/>
</dbReference>
<dbReference type="SUPFAM" id="SSF52540">
    <property type="entry name" value="P-loop containing nucleoside triphosphate hydrolases"/>
    <property type="match status" value="1"/>
</dbReference>
<organism evidence="2">
    <name type="scientific">Ignisphaera aggregans</name>
    <dbReference type="NCBI Taxonomy" id="334771"/>
    <lineage>
        <taxon>Archaea</taxon>
        <taxon>Thermoproteota</taxon>
        <taxon>Thermoprotei</taxon>
        <taxon>Desulfurococcales</taxon>
        <taxon>Desulfurococcaceae</taxon>
        <taxon>Ignisphaera</taxon>
    </lineage>
</organism>
<comment type="caution">
    <text evidence="2">The sequence shown here is derived from an EMBL/GenBank/DDBJ whole genome shotgun (WGS) entry which is preliminary data.</text>
</comment>
<dbReference type="PANTHER" id="PTHR32182">
    <property type="entry name" value="DNA REPLICATION AND REPAIR PROTEIN RECF"/>
    <property type="match status" value="1"/>
</dbReference>
<reference evidence="2" key="1">
    <citation type="journal article" date="2020" name="mSystems">
        <title>Genome- and Community-Level Interaction Insights into Carbon Utilization and Element Cycling Functions of Hydrothermarchaeota in Hydrothermal Sediment.</title>
        <authorList>
            <person name="Zhou Z."/>
            <person name="Liu Y."/>
            <person name="Xu W."/>
            <person name="Pan J."/>
            <person name="Luo Z.H."/>
            <person name="Li M."/>
        </authorList>
    </citation>
    <scope>NUCLEOTIDE SEQUENCE [LARGE SCALE GENOMIC DNA]</scope>
    <source>
        <strain evidence="2">SpSt-125</strain>
    </source>
</reference>
<keyword evidence="2" id="KW-0547">Nucleotide-binding</keyword>
<dbReference type="InterPro" id="IPR041685">
    <property type="entry name" value="AAA_GajA/Old/RecF-like"/>
</dbReference>
<gene>
    <name evidence="2" type="ORF">ENO26_07280</name>
</gene>
<protein>
    <submittedName>
        <fullName evidence="2">ATP-binding protein</fullName>
    </submittedName>
</protein>
<name>A0A7J2U4U3_9CREN</name>